<dbReference type="AlphaFoldDB" id="A0A1W0E6F4"/>
<sequence>MVLLSFEKIKELYADKHSGEILRFAAFAKEDTFLNFIYSVLFKDDVECQMEDFLLKLLESQKICCAIVKHYTGIEIEENEIENVKTKATSFIGNRKFGLLDFPGNVYKKVFLFLLHVEKSFEMLCNVDPEFIFNVFKDLVDSSKEKILNEYVSPIKLMLYRTFVFEEIFKNSCHCMFYLFLESEYNVEAKNTLIKKITEMDASKEIDVSNRYISSIAPKTPQQKSLLFLSENIKKTILSSNFTFINNKIYYFYNVFPEYKTYDRISLRDKNILQDDMDSNYKLIRFYAEKSLLKNEENDKEKTENNCVLGMDLNDLECNKIENKKHYVTTILNKIVCLILEDRLQENHKNLIKMCINDWLYEELYLNVKSYTLLDLFLLHVKDIVLKLNEKESNEYKKKFLKFLAYNLPVLKDVFVRILEFSSKHNELDLFILYFVEKHPFKKLQSVLKRNRIYLSKVINDELKVYL</sequence>
<name>A0A1W0E6F4_9MICR</name>
<dbReference type="EMBL" id="MNPJ01000016">
    <property type="protein sequence ID" value="OQS54831.1"/>
    <property type="molecule type" value="Genomic_DNA"/>
</dbReference>
<organism evidence="1 2">
    <name type="scientific">Ecytonucleospora hepatopenaei</name>
    <dbReference type="NCBI Taxonomy" id="646526"/>
    <lineage>
        <taxon>Eukaryota</taxon>
        <taxon>Fungi</taxon>
        <taxon>Fungi incertae sedis</taxon>
        <taxon>Microsporidia</taxon>
        <taxon>Enterocytozoonidae</taxon>
        <taxon>Ecytonucleospora</taxon>
    </lineage>
</organism>
<proteinExistence type="predicted"/>
<protein>
    <submittedName>
        <fullName evidence="1">Uncharacterized protein</fullName>
    </submittedName>
</protein>
<accession>A0A1W0E6F4</accession>
<dbReference type="OrthoDB" id="10685300at2759"/>
<reference evidence="1 2" key="1">
    <citation type="journal article" date="2017" name="Environ. Microbiol.">
        <title>Decay of the glycolytic pathway and adaptation to intranuclear parasitism within Enterocytozoonidae microsporidia.</title>
        <authorList>
            <person name="Wiredu Boakye D."/>
            <person name="Jaroenlak P."/>
            <person name="Prachumwat A."/>
            <person name="Williams T.A."/>
            <person name="Bateman K.S."/>
            <person name="Itsathitphaisarn O."/>
            <person name="Sritunyalucksana K."/>
            <person name="Paszkiewicz K.H."/>
            <person name="Moore K.A."/>
            <person name="Stentiford G.D."/>
            <person name="Williams B.A."/>
        </authorList>
    </citation>
    <scope>NUCLEOTIDE SEQUENCE [LARGE SCALE GENOMIC DNA]</scope>
    <source>
        <strain evidence="1 2">TH1</strain>
    </source>
</reference>
<gene>
    <name evidence="1" type="ORF">EHP00_186</name>
</gene>
<dbReference type="VEuPathDB" id="MicrosporidiaDB:EHP00_186"/>
<dbReference type="Proteomes" id="UP000192758">
    <property type="component" value="Unassembled WGS sequence"/>
</dbReference>
<evidence type="ECO:0000313" key="1">
    <source>
        <dbReference type="EMBL" id="OQS54831.1"/>
    </source>
</evidence>
<evidence type="ECO:0000313" key="2">
    <source>
        <dbReference type="Proteomes" id="UP000192758"/>
    </source>
</evidence>
<keyword evidence="2" id="KW-1185">Reference proteome</keyword>
<comment type="caution">
    <text evidence="1">The sequence shown here is derived from an EMBL/GenBank/DDBJ whole genome shotgun (WGS) entry which is preliminary data.</text>
</comment>